<keyword evidence="2" id="KW-0560">Oxidoreductase</keyword>
<dbReference type="Gene3D" id="3.30.70.100">
    <property type="match status" value="1"/>
</dbReference>
<name>A0AAD3HA75_9STRA</name>
<evidence type="ECO:0000313" key="2">
    <source>
        <dbReference type="EMBL" id="GFH55699.1"/>
    </source>
</evidence>
<feature type="transmembrane region" description="Helical" evidence="1">
    <location>
        <begin position="12"/>
        <end position="30"/>
    </location>
</feature>
<dbReference type="GO" id="GO:0004497">
    <property type="term" value="F:monooxygenase activity"/>
    <property type="evidence" value="ECO:0007669"/>
    <property type="project" value="UniProtKB-KW"/>
</dbReference>
<organism evidence="2 3">
    <name type="scientific">Chaetoceros tenuissimus</name>
    <dbReference type="NCBI Taxonomy" id="426638"/>
    <lineage>
        <taxon>Eukaryota</taxon>
        <taxon>Sar</taxon>
        <taxon>Stramenopiles</taxon>
        <taxon>Ochrophyta</taxon>
        <taxon>Bacillariophyta</taxon>
        <taxon>Coscinodiscophyceae</taxon>
        <taxon>Chaetocerotophycidae</taxon>
        <taxon>Chaetocerotales</taxon>
        <taxon>Chaetocerotaceae</taxon>
        <taxon>Chaetoceros</taxon>
    </lineage>
</organism>
<comment type="caution">
    <text evidence="2">The sequence shown here is derived from an EMBL/GenBank/DDBJ whole genome shotgun (WGS) entry which is preliminary data.</text>
</comment>
<keyword evidence="3" id="KW-1185">Reference proteome</keyword>
<dbReference type="AlphaFoldDB" id="A0AAD3HA75"/>
<keyword evidence="1" id="KW-1133">Transmembrane helix</keyword>
<evidence type="ECO:0000313" key="3">
    <source>
        <dbReference type="Proteomes" id="UP001054902"/>
    </source>
</evidence>
<accession>A0AAD3HA75</accession>
<dbReference type="InterPro" id="IPR011008">
    <property type="entry name" value="Dimeric_a/b-barrel"/>
</dbReference>
<proteinExistence type="predicted"/>
<evidence type="ECO:0000256" key="1">
    <source>
        <dbReference type="SAM" id="Phobius"/>
    </source>
</evidence>
<dbReference type="SUPFAM" id="SSF54909">
    <property type="entry name" value="Dimeric alpha+beta barrel"/>
    <property type="match status" value="1"/>
</dbReference>
<keyword evidence="1" id="KW-0812">Transmembrane</keyword>
<dbReference type="Proteomes" id="UP001054902">
    <property type="component" value="Unassembled WGS sequence"/>
</dbReference>
<reference evidence="2 3" key="1">
    <citation type="journal article" date="2021" name="Sci. Rep.">
        <title>The genome of the diatom Chaetoceros tenuissimus carries an ancient integrated fragment of an extant virus.</title>
        <authorList>
            <person name="Hongo Y."/>
            <person name="Kimura K."/>
            <person name="Takaki Y."/>
            <person name="Yoshida Y."/>
            <person name="Baba S."/>
            <person name="Kobayashi G."/>
            <person name="Nagasaki K."/>
            <person name="Hano T."/>
            <person name="Tomaru Y."/>
        </authorList>
    </citation>
    <scope>NUCLEOTIDE SEQUENCE [LARGE SCALE GENOMIC DNA]</scope>
    <source>
        <strain evidence="2 3">NIES-3715</strain>
    </source>
</reference>
<protein>
    <submittedName>
        <fullName evidence="2">Antibiotic biosynthesis monooxygenase</fullName>
    </submittedName>
</protein>
<keyword evidence="1" id="KW-0472">Membrane</keyword>
<sequence>MRITHSKSQLSIFPYVLLGVCLGVGLTSFFQKSSSLLSPRKPGKAWTLVVTLQFESETDVNQAITDWKVVADYCAKYEPFLYHYEIGKSDSDPLKLHIVERYESKEKYLNVHKSGSAFLEFRPKLKALQDAGKVKIEGFSYQELGEGFVM</sequence>
<dbReference type="EMBL" id="BLLK01000051">
    <property type="protein sequence ID" value="GFH55699.1"/>
    <property type="molecule type" value="Genomic_DNA"/>
</dbReference>
<keyword evidence="2" id="KW-0503">Monooxygenase</keyword>
<gene>
    <name evidence="2" type="ORF">CTEN210_12175</name>
</gene>